<dbReference type="RefSeq" id="XP_016756101.1">
    <property type="nucleotide sequence ID" value="XM_016910072.1"/>
</dbReference>
<protein>
    <recommendedName>
        <fullName evidence="1">F-box domain-containing protein</fullName>
    </recommendedName>
</protein>
<evidence type="ECO:0000259" key="1">
    <source>
        <dbReference type="PROSITE" id="PS50181"/>
    </source>
</evidence>
<dbReference type="GeneID" id="27907209"/>
<dbReference type="SUPFAM" id="SSF81383">
    <property type="entry name" value="F-box domain"/>
    <property type="match status" value="1"/>
</dbReference>
<sequence length="855" mass="96993">MAGIRFLQRLPEELLQNVVERLERPDLQSLSQTSIWCYQVATAHLWRTVELVDCKTEHDDAYGDPEYDDHDDTPLLKKLFLLATKPWLAAHVQVLTHRCHLPPPAIFHELPRNAFSAQTLSADPRTIKLAQMAVGNMKKVHTVRIIFGHPHLTDALLRCFFDSRRATGDYARVRKLWLENCRVSAGLNPDIDYHPYGLPLRLDFTGLESIRLRRMPMRAGPLDRAGYANYTVYARDLYTEELQDGLGGRYAASTNRLSTEMRAGDDYLTWLEAQGKKTTTEFGRTDPRSLPQSMEEHPLVDIYRTAQRFDAHMYKALGKLVKLPDDVRLLGELTSQKRAEIAYRGNILDPGSLSKVPMALRHMQAEKMPCADAAMLMVHNASASLTSLNLDWILSVPHLTPGNYLHCGEQRFENWIAMYHNLFRCRFPKLRAFQVRNCVVMHTTLPDGLYLLDTSTIATEKPLTSRDPATGEDVPFALAGLAFMEAHPELQCLSWPMTRFFSNKPSTPEVQQRVNLVLENMARNLIDLRVDTKFSEIGEPFSETDGMGNLEDRIRRKRFIAEFAPKMRNLRNIKIEGGMPRDERREVVRALHACSLEKIVTIGICSPIGNTWGEDGDEVSEHVDEMDRTNLEAEDKSAVFQLGVSKPLPPYSDFTFVPQYGWDGQPPMLHTLASYHADTIRELKFCGWKGAPLLLNPTPLTTPLLSPLKHFHKLESLIISLWLSTQFAGHPRDSEVISYWTNARSPAAQALVLISDEEPENAWDLELRTKYAPGALAWRVTNLLGPFLSPEAKSRPGGVHVRASFSIGDWGGIFDLDLHIGKGALKSDVCLGYVGPREENEETRRKEKLEGRRWF</sequence>
<evidence type="ECO:0000313" key="2">
    <source>
        <dbReference type="EMBL" id="EMF07980.1"/>
    </source>
</evidence>
<keyword evidence="3" id="KW-1185">Reference proteome</keyword>
<dbReference type="STRING" id="692275.M3C7W5"/>
<dbReference type="Proteomes" id="UP000016931">
    <property type="component" value="Unassembled WGS sequence"/>
</dbReference>
<reference evidence="2 3" key="1">
    <citation type="journal article" date="2012" name="PLoS Pathog.">
        <title>Diverse lifestyles and strategies of plant pathogenesis encoded in the genomes of eighteen Dothideomycetes fungi.</title>
        <authorList>
            <person name="Ohm R.A."/>
            <person name="Feau N."/>
            <person name="Henrissat B."/>
            <person name="Schoch C.L."/>
            <person name="Horwitz B.A."/>
            <person name="Barry K.W."/>
            <person name="Condon B.J."/>
            <person name="Copeland A.C."/>
            <person name="Dhillon B."/>
            <person name="Glaser F."/>
            <person name="Hesse C.N."/>
            <person name="Kosti I."/>
            <person name="LaButti K."/>
            <person name="Lindquist E.A."/>
            <person name="Lucas S."/>
            <person name="Salamov A.A."/>
            <person name="Bradshaw R.E."/>
            <person name="Ciuffetti L."/>
            <person name="Hamelin R.C."/>
            <person name="Kema G.H.J."/>
            <person name="Lawrence C."/>
            <person name="Scott J.A."/>
            <person name="Spatafora J.W."/>
            <person name="Turgeon B.G."/>
            <person name="de Wit P.J.G.M."/>
            <person name="Zhong S."/>
            <person name="Goodwin S.B."/>
            <person name="Grigoriev I.V."/>
        </authorList>
    </citation>
    <scope>NUCLEOTIDE SEQUENCE [LARGE SCALE GENOMIC DNA]</scope>
    <source>
        <strain evidence="2 3">SO2202</strain>
    </source>
</reference>
<dbReference type="InterPro" id="IPR036047">
    <property type="entry name" value="F-box-like_dom_sf"/>
</dbReference>
<feature type="domain" description="F-box" evidence="1">
    <location>
        <begin position="4"/>
        <end position="49"/>
    </location>
</feature>
<dbReference type="Pfam" id="PF00646">
    <property type="entry name" value="F-box"/>
    <property type="match status" value="1"/>
</dbReference>
<evidence type="ECO:0000313" key="3">
    <source>
        <dbReference type="Proteomes" id="UP000016931"/>
    </source>
</evidence>
<name>M3C7W5_SPHMS</name>
<dbReference type="OMA" id="CHLPTPN"/>
<dbReference type="OrthoDB" id="47801at2759"/>
<gene>
    <name evidence="2" type="ORF">SEPMUDRAFT_74619</name>
</gene>
<dbReference type="eggNOG" id="ENOG502SK3M">
    <property type="taxonomic scope" value="Eukaryota"/>
</dbReference>
<dbReference type="PROSITE" id="PS50181">
    <property type="entry name" value="FBOX"/>
    <property type="match status" value="1"/>
</dbReference>
<dbReference type="EMBL" id="KB456272">
    <property type="protein sequence ID" value="EMF07980.1"/>
    <property type="molecule type" value="Genomic_DNA"/>
</dbReference>
<dbReference type="AlphaFoldDB" id="M3C7W5"/>
<proteinExistence type="predicted"/>
<accession>M3C7W5</accession>
<dbReference type="HOGENOM" id="CLU_347128_0_0_1"/>
<organism evidence="2 3">
    <name type="scientific">Sphaerulina musiva (strain SO2202)</name>
    <name type="common">Poplar stem canker fungus</name>
    <name type="synonym">Septoria musiva</name>
    <dbReference type="NCBI Taxonomy" id="692275"/>
    <lineage>
        <taxon>Eukaryota</taxon>
        <taxon>Fungi</taxon>
        <taxon>Dikarya</taxon>
        <taxon>Ascomycota</taxon>
        <taxon>Pezizomycotina</taxon>
        <taxon>Dothideomycetes</taxon>
        <taxon>Dothideomycetidae</taxon>
        <taxon>Mycosphaerellales</taxon>
        <taxon>Mycosphaerellaceae</taxon>
        <taxon>Sphaerulina</taxon>
    </lineage>
</organism>
<dbReference type="InterPro" id="IPR001810">
    <property type="entry name" value="F-box_dom"/>
</dbReference>